<name>C7R4T8_JONDD</name>
<dbReference type="EMBL" id="CP001706">
    <property type="protein sequence ID" value="ACV07711.1"/>
    <property type="molecule type" value="Genomic_DNA"/>
</dbReference>
<feature type="transmembrane region" description="Helical" evidence="7">
    <location>
        <begin position="179"/>
        <end position="199"/>
    </location>
</feature>
<evidence type="ECO:0000256" key="5">
    <source>
        <dbReference type="ARBA" id="ARBA00022989"/>
    </source>
</evidence>
<feature type="transmembrane region" description="Helical" evidence="7">
    <location>
        <begin position="328"/>
        <end position="351"/>
    </location>
</feature>
<gene>
    <name evidence="8" type="ordered locus">Jden_0032</name>
</gene>
<evidence type="ECO:0000256" key="7">
    <source>
        <dbReference type="SAM" id="Phobius"/>
    </source>
</evidence>
<dbReference type="GO" id="GO:0005886">
    <property type="term" value="C:plasma membrane"/>
    <property type="evidence" value="ECO:0007669"/>
    <property type="project" value="UniProtKB-SubCell"/>
</dbReference>
<evidence type="ECO:0000313" key="9">
    <source>
        <dbReference type="Proteomes" id="UP000000628"/>
    </source>
</evidence>
<dbReference type="KEGG" id="jde:Jden_0032"/>
<keyword evidence="5 7" id="KW-1133">Transmembrane helix</keyword>
<dbReference type="Proteomes" id="UP000000628">
    <property type="component" value="Chromosome"/>
</dbReference>
<dbReference type="PANTHER" id="PTHR30250:SF10">
    <property type="entry name" value="LIPOPOLYSACCHARIDE BIOSYNTHESIS PROTEIN WZXC"/>
    <property type="match status" value="1"/>
</dbReference>
<comment type="similarity">
    <text evidence="2">Belongs to the polysaccharide synthase family.</text>
</comment>
<evidence type="ECO:0000256" key="3">
    <source>
        <dbReference type="ARBA" id="ARBA00022475"/>
    </source>
</evidence>
<feature type="transmembrane region" description="Helical" evidence="7">
    <location>
        <begin position="122"/>
        <end position="141"/>
    </location>
</feature>
<dbReference type="CDD" id="cd13127">
    <property type="entry name" value="MATE_tuaB_like"/>
    <property type="match status" value="1"/>
</dbReference>
<protein>
    <submittedName>
        <fullName evidence="8">Polysaccharide biosynthesis protein</fullName>
    </submittedName>
</protein>
<evidence type="ECO:0000256" key="2">
    <source>
        <dbReference type="ARBA" id="ARBA00007430"/>
    </source>
</evidence>
<dbReference type="STRING" id="471856.Jden_0032"/>
<feature type="transmembrane region" description="Helical" evidence="7">
    <location>
        <begin position="420"/>
        <end position="444"/>
    </location>
</feature>
<keyword evidence="4 7" id="KW-0812">Transmembrane</keyword>
<dbReference type="HOGENOM" id="CLU_026911_2_0_11"/>
<feature type="transmembrane region" description="Helical" evidence="7">
    <location>
        <begin position="299"/>
        <end position="322"/>
    </location>
</feature>
<feature type="transmembrane region" description="Helical" evidence="7">
    <location>
        <begin position="363"/>
        <end position="383"/>
    </location>
</feature>
<feature type="transmembrane region" description="Helical" evidence="7">
    <location>
        <begin position="153"/>
        <end position="173"/>
    </location>
</feature>
<dbReference type="AlphaFoldDB" id="C7R4T8"/>
<dbReference type="OrthoDB" id="9770347at2"/>
<proteinExistence type="inferred from homology"/>
<keyword evidence="3" id="KW-1003">Cell membrane</keyword>
<feature type="transmembrane region" description="Helical" evidence="7">
    <location>
        <begin position="49"/>
        <end position="66"/>
    </location>
</feature>
<evidence type="ECO:0000313" key="8">
    <source>
        <dbReference type="EMBL" id="ACV07711.1"/>
    </source>
</evidence>
<feature type="transmembrane region" description="Helical" evidence="7">
    <location>
        <begin position="21"/>
        <end position="43"/>
    </location>
</feature>
<evidence type="ECO:0000256" key="6">
    <source>
        <dbReference type="ARBA" id="ARBA00023136"/>
    </source>
</evidence>
<feature type="transmembrane region" description="Helical" evidence="7">
    <location>
        <begin position="450"/>
        <end position="467"/>
    </location>
</feature>
<evidence type="ECO:0000256" key="1">
    <source>
        <dbReference type="ARBA" id="ARBA00004651"/>
    </source>
</evidence>
<organism evidence="8 9">
    <name type="scientific">Jonesia denitrificans (strain ATCC 14870 / DSM 20603 / BCRC 15368 / CIP 55.134 / JCM 11481 / NBRC 15587 / NCTC 10816 / Prevot 55134)</name>
    <name type="common">Listeria denitrificans</name>
    <dbReference type="NCBI Taxonomy" id="471856"/>
    <lineage>
        <taxon>Bacteria</taxon>
        <taxon>Bacillati</taxon>
        <taxon>Actinomycetota</taxon>
        <taxon>Actinomycetes</taxon>
        <taxon>Micrococcales</taxon>
        <taxon>Jonesiaceae</taxon>
        <taxon>Jonesia</taxon>
    </lineage>
</organism>
<dbReference type="InterPro" id="IPR050833">
    <property type="entry name" value="Poly_Biosynth_Transport"/>
</dbReference>
<evidence type="ECO:0000256" key="4">
    <source>
        <dbReference type="ARBA" id="ARBA00022692"/>
    </source>
</evidence>
<feature type="transmembrane region" description="Helical" evidence="7">
    <location>
        <begin position="211"/>
        <end position="230"/>
    </location>
</feature>
<dbReference type="PANTHER" id="PTHR30250">
    <property type="entry name" value="PST FAMILY PREDICTED COLANIC ACID TRANSPORTER"/>
    <property type="match status" value="1"/>
</dbReference>
<dbReference type="RefSeq" id="WP_012805816.1">
    <property type="nucleotide sequence ID" value="NC_013174.1"/>
</dbReference>
<feature type="transmembrane region" description="Helical" evidence="7">
    <location>
        <begin position="87"/>
        <end position="110"/>
    </location>
</feature>
<feature type="transmembrane region" description="Helical" evidence="7">
    <location>
        <begin position="255"/>
        <end position="278"/>
    </location>
</feature>
<keyword evidence="9" id="KW-1185">Reference proteome</keyword>
<sequence>MSRESNSESNLSHKALRGVKVVISGQVLRLIITVTTTVILSRLLSPSDFGVMAVLLAIVALAELLRDFGLTTAASRLPIDSQAIKNSLFIINLFGGFLAVPLVYFVVSLLSRIIDFPELGSVVLYILPVFVLNGASAQFRAEINSRLMFTKLTVVDTAPAGIGLLVAVSAAYISPGLYVLVLQQVVVAFFGLVLAVILCDWRPGFTFDFRGIVPYFKFGVSLFGTQLIAYCTKNADTMLLGAAYSPTVVGFYNRAYQLLMVPMNQISAPLTRVFVPYLSRVAQKKRLLTDHFYELSKGMLLTLGTAYLLFSINAELLISILLGPQWDHVVTIFQILAIGGIFRCAMQVYFWVFLAMNKTRDQLVFYTWSQPLIVLTMIGGLPWGATGVAAGHTVGYGLNVVLLSFAAARSCDIPVRVSATAFGLVFSHIYLPGVVVSAGASRFIQGNVSLLLASISSFSILIALHIYRNKRSLSTLRGILTSSKKGA</sequence>
<dbReference type="eggNOG" id="COG2244">
    <property type="taxonomic scope" value="Bacteria"/>
</dbReference>
<keyword evidence="6 7" id="KW-0472">Membrane</keyword>
<reference evidence="8 9" key="1">
    <citation type="journal article" date="2009" name="Stand. Genomic Sci.">
        <title>Complete genome sequence of Jonesia denitrificans type strain (Prevot 55134).</title>
        <authorList>
            <person name="Pukall R."/>
            <person name="Gehrich-Schroter G."/>
            <person name="Lapidus A."/>
            <person name="Nolan M."/>
            <person name="Glavina Del Rio T."/>
            <person name="Lucas S."/>
            <person name="Chen F."/>
            <person name="Tice H."/>
            <person name="Pitluck S."/>
            <person name="Cheng J.F."/>
            <person name="Copeland A."/>
            <person name="Saunders E."/>
            <person name="Brettin T."/>
            <person name="Detter J.C."/>
            <person name="Bruce D."/>
            <person name="Goodwin L."/>
            <person name="Pati A."/>
            <person name="Ivanova N."/>
            <person name="Mavromatis K."/>
            <person name="Ovchinnikova G."/>
            <person name="Chen A."/>
            <person name="Palaniappan K."/>
            <person name="Land M."/>
            <person name="Hauser L."/>
            <person name="Chang Y.J."/>
            <person name="Jeffries C.D."/>
            <person name="Chain P."/>
            <person name="Goker M."/>
            <person name="Bristow J."/>
            <person name="Eisen J.A."/>
            <person name="Markowitz V."/>
            <person name="Hugenholtz P."/>
            <person name="Kyrpides N.C."/>
            <person name="Klenk H.P."/>
            <person name="Han C."/>
        </authorList>
    </citation>
    <scope>NUCLEOTIDE SEQUENCE [LARGE SCALE GENOMIC DNA]</scope>
    <source>
        <strain evidence="9">ATCC 14870 / DSM 20603 / BCRC 15368 / CIP 55.134 / JCM 11481 / NBRC 15587 / NCTC 10816 / Prevot 55134</strain>
    </source>
</reference>
<accession>C7R4T8</accession>
<feature type="transmembrane region" description="Helical" evidence="7">
    <location>
        <begin position="389"/>
        <end position="408"/>
    </location>
</feature>
<dbReference type="Pfam" id="PF13440">
    <property type="entry name" value="Polysacc_synt_3"/>
    <property type="match status" value="1"/>
</dbReference>
<comment type="subcellular location">
    <subcellularLocation>
        <location evidence="1">Cell membrane</location>
        <topology evidence="1">Multi-pass membrane protein</topology>
    </subcellularLocation>
</comment>